<dbReference type="InterPro" id="IPR007313">
    <property type="entry name" value="FxsA"/>
</dbReference>
<proteinExistence type="predicted"/>
<keyword evidence="2" id="KW-1133">Transmembrane helix</keyword>
<feature type="region of interest" description="Disordered" evidence="1">
    <location>
        <begin position="133"/>
        <end position="163"/>
    </location>
</feature>
<name>A0ABN8EJ24_9GAMM</name>
<keyword evidence="2" id="KW-0472">Membrane</keyword>
<organism evidence="3 4">
    <name type="scientific">Sinobacterium norvegicum</name>
    <dbReference type="NCBI Taxonomy" id="1641715"/>
    <lineage>
        <taxon>Bacteria</taxon>
        <taxon>Pseudomonadati</taxon>
        <taxon>Pseudomonadota</taxon>
        <taxon>Gammaproteobacteria</taxon>
        <taxon>Cellvibrionales</taxon>
        <taxon>Spongiibacteraceae</taxon>
        <taxon>Sinobacterium</taxon>
    </lineage>
</organism>
<evidence type="ECO:0000256" key="2">
    <source>
        <dbReference type="SAM" id="Phobius"/>
    </source>
</evidence>
<gene>
    <name evidence="3" type="ORF">SIN8267_02519</name>
</gene>
<reference evidence="3" key="1">
    <citation type="submission" date="2021-12" db="EMBL/GenBank/DDBJ databases">
        <authorList>
            <person name="Rodrigo-Torres L."/>
            <person name="Arahal R. D."/>
            <person name="Lucena T."/>
        </authorList>
    </citation>
    <scope>NUCLEOTIDE SEQUENCE</scope>
    <source>
        <strain evidence="3">CECT 8267</strain>
    </source>
</reference>
<feature type="compositionally biased region" description="Basic and acidic residues" evidence="1">
    <location>
        <begin position="145"/>
        <end position="163"/>
    </location>
</feature>
<dbReference type="RefSeq" id="WP_237445088.1">
    <property type="nucleotide sequence ID" value="NZ_CAKLPX010000003.1"/>
</dbReference>
<evidence type="ECO:0008006" key="5">
    <source>
        <dbReference type="Google" id="ProtNLM"/>
    </source>
</evidence>
<comment type="caution">
    <text evidence="3">The sequence shown here is derived from an EMBL/GenBank/DDBJ whole genome shotgun (WGS) entry which is preliminary data.</text>
</comment>
<dbReference type="NCBIfam" id="NF008528">
    <property type="entry name" value="PRK11463.1-2"/>
    <property type="match status" value="1"/>
</dbReference>
<dbReference type="Pfam" id="PF04186">
    <property type="entry name" value="FxsA"/>
    <property type="match status" value="1"/>
</dbReference>
<dbReference type="PANTHER" id="PTHR35335">
    <property type="entry name" value="UPF0716 PROTEIN FXSA"/>
    <property type="match status" value="1"/>
</dbReference>
<dbReference type="Proteomes" id="UP000838100">
    <property type="component" value="Unassembled WGS sequence"/>
</dbReference>
<dbReference type="EMBL" id="CAKLPX010000003">
    <property type="protein sequence ID" value="CAH0992399.1"/>
    <property type="molecule type" value="Genomic_DNA"/>
</dbReference>
<evidence type="ECO:0000313" key="4">
    <source>
        <dbReference type="Proteomes" id="UP000838100"/>
    </source>
</evidence>
<evidence type="ECO:0000256" key="1">
    <source>
        <dbReference type="SAM" id="MobiDB-lite"/>
    </source>
</evidence>
<sequence>MRALFLMFIVVPVIEMFLLIKVGGIIGALPTIGLVLLTAVIGSWLLRKEGISTLARANHKMQSGQLPAKEMAEGIAIAVGGALLLTPGFVTDFIGFSCLIPGIRRPIMAMMMKRMVAAGGTVYMQGQSQSFNHQTGPFDANASPLDRDDHDHDVIEGDFRREK</sequence>
<keyword evidence="2" id="KW-0812">Transmembrane</keyword>
<evidence type="ECO:0000313" key="3">
    <source>
        <dbReference type="EMBL" id="CAH0992399.1"/>
    </source>
</evidence>
<protein>
    <recommendedName>
        <fullName evidence="5">Exlusion protein FxsA</fullName>
    </recommendedName>
</protein>
<dbReference type="PANTHER" id="PTHR35335:SF1">
    <property type="entry name" value="UPF0716 PROTEIN FXSA"/>
    <property type="match status" value="1"/>
</dbReference>
<feature type="transmembrane region" description="Helical" evidence="2">
    <location>
        <begin position="26"/>
        <end position="46"/>
    </location>
</feature>
<accession>A0ABN8EJ24</accession>
<keyword evidence="4" id="KW-1185">Reference proteome</keyword>